<dbReference type="InterPro" id="IPR016159">
    <property type="entry name" value="Cullin_repeat-like_dom_sf"/>
</dbReference>
<feature type="domain" description="Cullin N-terminal" evidence="2">
    <location>
        <begin position="21"/>
        <end position="126"/>
    </location>
</feature>
<dbReference type="AlphaFoldDB" id="R0HDB9"/>
<proteinExistence type="inferred from homology"/>
<gene>
    <name evidence="3" type="ORF">CARUB_v10002209mg</name>
</gene>
<reference evidence="4" key="1">
    <citation type="journal article" date="2013" name="Nat. Genet.">
        <title>The Capsella rubella genome and the genomic consequences of rapid mating system evolution.</title>
        <authorList>
            <person name="Slotte T."/>
            <person name="Hazzouri K.M."/>
            <person name="Agren J.A."/>
            <person name="Koenig D."/>
            <person name="Maumus F."/>
            <person name="Guo Y.L."/>
            <person name="Steige K."/>
            <person name="Platts A.E."/>
            <person name="Escobar J.S."/>
            <person name="Newman L.K."/>
            <person name="Wang W."/>
            <person name="Mandakova T."/>
            <person name="Vello E."/>
            <person name="Smith L.M."/>
            <person name="Henz S.R."/>
            <person name="Steffen J."/>
            <person name="Takuno S."/>
            <person name="Brandvain Y."/>
            <person name="Coop G."/>
            <person name="Andolfatto P."/>
            <person name="Hu T.T."/>
            <person name="Blanchette M."/>
            <person name="Clark R.M."/>
            <person name="Quesneville H."/>
            <person name="Nordborg M."/>
            <person name="Gaut B.S."/>
            <person name="Lysak M.A."/>
            <person name="Jenkins J."/>
            <person name="Grimwood J."/>
            <person name="Chapman J."/>
            <person name="Prochnik S."/>
            <person name="Shu S."/>
            <person name="Rokhsar D."/>
            <person name="Schmutz J."/>
            <person name="Weigel D."/>
            <person name="Wright S.I."/>
        </authorList>
    </citation>
    <scope>NUCLEOTIDE SEQUENCE [LARGE SCALE GENOMIC DNA]</scope>
    <source>
        <strain evidence="4">cv. Monte Gargano</strain>
    </source>
</reference>
<comment type="similarity">
    <text evidence="1">Belongs to the cullin family.</text>
</comment>
<dbReference type="Gene3D" id="1.20.1310.10">
    <property type="entry name" value="Cullin Repeats"/>
    <property type="match status" value="1"/>
</dbReference>
<evidence type="ECO:0000313" key="4">
    <source>
        <dbReference type="Proteomes" id="UP000029121"/>
    </source>
</evidence>
<keyword evidence="4" id="KW-1185">Reference proteome</keyword>
<organism evidence="3 4">
    <name type="scientific">Capsella rubella</name>
    <dbReference type="NCBI Taxonomy" id="81985"/>
    <lineage>
        <taxon>Eukaryota</taxon>
        <taxon>Viridiplantae</taxon>
        <taxon>Streptophyta</taxon>
        <taxon>Embryophyta</taxon>
        <taxon>Tracheophyta</taxon>
        <taxon>Spermatophyta</taxon>
        <taxon>Magnoliopsida</taxon>
        <taxon>eudicotyledons</taxon>
        <taxon>Gunneridae</taxon>
        <taxon>Pentapetalae</taxon>
        <taxon>rosids</taxon>
        <taxon>malvids</taxon>
        <taxon>Brassicales</taxon>
        <taxon>Brassicaceae</taxon>
        <taxon>Camelineae</taxon>
        <taxon>Capsella</taxon>
    </lineage>
</organism>
<dbReference type="EMBL" id="KB870810">
    <property type="protein sequence ID" value="EOA21753.1"/>
    <property type="molecule type" value="Genomic_DNA"/>
</dbReference>
<evidence type="ECO:0000259" key="2">
    <source>
        <dbReference type="Pfam" id="PF00888"/>
    </source>
</evidence>
<dbReference type="eggNOG" id="KOG2167">
    <property type="taxonomic scope" value="Eukaryota"/>
</dbReference>
<evidence type="ECO:0000313" key="3">
    <source>
        <dbReference type="EMBL" id="EOA21753.1"/>
    </source>
</evidence>
<dbReference type="STRING" id="81985.R0HDB9"/>
<dbReference type="Pfam" id="PF00888">
    <property type="entry name" value="Cullin"/>
    <property type="match status" value="1"/>
</dbReference>
<name>R0HDB9_9BRAS</name>
<sequence length="146" mass="17080">MSRGVCVPKRKKCEKHYFFFEGCWPQLMTVLASQLLEAHACFLEEGFKLLMDKSLIDDLKRMYRLFSTAGFEDYIDNFLRSYIMGKGEGARQEGSLHELHTSINKIWHGCFQEDYLLDETIRDCFKGLGLHVPDELSGQVQWEEEE</sequence>
<protein>
    <recommendedName>
        <fullName evidence="2">Cullin N-terminal domain-containing protein</fullName>
    </recommendedName>
</protein>
<dbReference type="SUPFAM" id="SSF74788">
    <property type="entry name" value="Cullin repeat-like"/>
    <property type="match status" value="1"/>
</dbReference>
<dbReference type="Proteomes" id="UP000029121">
    <property type="component" value="Unassembled WGS sequence"/>
</dbReference>
<evidence type="ECO:0000256" key="1">
    <source>
        <dbReference type="ARBA" id="ARBA00006019"/>
    </source>
</evidence>
<dbReference type="InterPro" id="IPR001373">
    <property type="entry name" value="Cullin_N"/>
</dbReference>
<accession>R0HDB9</accession>